<sequence length="65" mass="7517">MHTHQRDEHLFSSVLKTMATMRNIISECKKGVLSVIKVQADLTMIRNRSNNPSVLEFDATFNYFT</sequence>
<evidence type="ECO:0000313" key="1">
    <source>
        <dbReference type="EMBL" id="KAB7494667.1"/>
    </source>
</evidence>
<evidence type="ECO:0000313" key="2">
    <source>
        <dbReference type="Proteomes" id="UP000326759"/>
    </source>
</evidence>
<keyword evidence="2" id="KW-1185">Reference proteome</keyword>
<name>A0A5N5SL30_9CRUS</name>
<dbReference type="Proteomes" id="UP000326759">
    <property type="component" value="Unassembled WGS sequence"/>
</dbReference>
<accession>A0A5N5SL30</accession>
<gene>
    <name evidence="1" type="ORF">Anas_12910</name>
</gene>
<reference evidence="1 2" key="1">
    <citation type="journal article" date="2019" name="PLoS Biol.">
        <title>Sex chromosomes control vertical transmission of feminizing Wolbachia symbionts in an isopod.</title>
        <authorList>
            <person name="Becking T."/>
            <person name="Chebbi M.A."/>
            <person name="Giraud I."/>
            <person name="Moumen B."/>
            <person name="Laverre T."/>
            <person name="Caubet Y."/>
            <person name="Peccoud J."/>
            <person name="Gilbert C."/>
            <person name="Cordaux R."/>
        </authorList>
    </citation>
    <scope>NUCLEOTIDE SEQUENCE [LARGE SCALE GENOMIC DNA]</scope>
    <source>
        <strain evidence="1">ANa2</strain>
        <tissue evidence="1">Whole body excluding digestive tract and cuticle</tissue>
    </source>
</reference>
<protein>
    <submittedName>
        <fullName evidence="1">Uncharacterized protein</fullName>
    </submittedName>
</protein>
<proteinExistence type="predicted"/>
<dbReference type="EMBL" id="SEYY01023694">
    <property type="protein sequence ID" value="KAB7494667.1"/>
    <property type="molecule type" value="Genomic_DNA"/>
</dbReference>
<dbReference type="AlphaFoldDB" id="A0A5N5SL30"/>
<organism evidence="1 2">
    <name type="scientific">Armadillidium nasatum</name>
    <dbReference type="NCBI Taxonomy" id="96803"/>
    <lineage>
        <taxon>Eukaryota</taxon>
        <taxon>Metazoa</taxon>
        <taxon>Ecdysozoa</taxon>
        <taxon>Arthropoda</taxon>
        <taxon>Crustacea</taxon>
        <taxon>Multicrustacea</taxon>
        <taxon>Malacostraca</taxon>
        <taxon>Eumalacostraca</taxon>
        <taxon>Peracarida</taxon>
        <taxon>Isopoda</taxon>
        <taxon>Oniscidea</taxon>
        <taxon>Crinocheta</taxon>
        <taxon>Armadillidiidae</taxon>
        <taxon>Armadillidium</taxon>
    </lineage>
</organism>
<comment type="caution">
    <text evidence="1">The sequence shown here is derived from an EMBL/GenBank/DDBJ whole genome shotgun (WGS) entry which is preliminary data.</text>
</comment>